<dbReference type="AlphaFoldDB" id="A0A1W2BDJ4"/>
<sequence>MKTIFAFLSLVTLQFVYSQRIHSERINTGFNKNGSIELKAPTKGELEGSMYIYEEFSAIKAGGELQVFLGRYNAFKDKMEFKDKDKIYEYYPSVGDKDILIINLNKTYVYVNYYIDDKKDENGYLVKLQSGDNVVLYKKEKIKFKEGRVSQTGYDKTVPDKYIKANDVFYIKVNDGNIVKLPNSKKEFAKMFGEKEKDILKFIKDNSYSLNEEAHINQILFFINK</sequence>
<gene>
    <name evidence="1" type="ORF">SAMN06296427_10682</name>
</gene>
<dbReference type="Proteomes" id="UP000192393">
    <property type="component" value="Unassembled WGS sequence"/>
</dbReference>
<dbReference type="EMBL" id="FWXS01000006">
    <property type="protein sequence ID" value="SMC70894.1"/>
    <property type="molecule type" value="Genomic_DNA"/>
</dbReference>
<name>A0A1W2BDJ4_9FLAO</name>
<accession>A0A1W2BDJ4</accession>
<keyword evidence="2" id="KW-1185">Reference proteome</keyword>
<protein>
    <submittedName>
        <fullName evidence="1">Uncharacterized protein</fullName>
    </submittedName>
</protein>
<dbReference type="OrthoDB" id="978006at2"/>
<evidence type="ECO:0000313" key="2">
    <source>
        <dbReference type="Proteomes" id="UP000192393"/>
    </source>
</evidence>
<dbReference type="STRING" id="1434700.SAMN06296427_10682"/>
<proteinExistence type="predicted"/>
<evidence type="ECO:0000313" key="1">
    <source>
        <dbReference type="EMBL" id="SMC70894.1"/>
    </source>
</evidence>
<reference evidence="1 2" key="1">
    <citation type="submission" date="2017-04" db="EMBL/GenBank/DDBJ databases">
        <authorList>
            <person name="Afonso C.L."/>
            <person name="Miller P.J."/>
            <person name="Scott M.A."/>
            <person name="Spackman E."/>
            <person name="Goraichik I."/>
            <person name="Dimitrov K.M."/>
            <person name="Suarez D.L."/>
            <person name="Swayne D.E."/>
        </authorList>
    </citation>
    <scope>NUCLEOTIDE SEQUENCE [LARGE SCALE GENOMIC DNA]</scope>
    <source>
        <strain evidence="1 2">CGMCC 1.12708</strain>
    </source>
</reference>
<dbReference type="RefSeq" id="WP_084017569.1">
    <property type="nucleotide sequence ID" value="NZ_FWXS01000006.1"/>
</dbReference>
<organism evidence="1 2">
    <name type="scientific">Moheibacter sediminis</name>
    <dbReference type="NCBI Taxonomy" id="1434700"/>
    <lineage>
        <taxon>Bacteria</taxon>
        <taxon>Pseudomonadati</taxon>
        <taxon>Bacteroidota</taxon>
        <taxon>Flavobacteriia</taxon>
        <taxon>Flavobacteriales</taxon>
        <taxon>Weeksellaceae</taxon>
        <taxon>Moheibacter</taxon>
    </lineage>
</organism>